<organism evidence="9 10">
    <name type="scientific">Streptomyces cacaoi</name>
    <dbReference type="NCBI Taxonomy" id="1898"/>
    <lineage>
        <taxon>Bacteria</taxon>
        <taxon>Bacillati</taxon>
        <taxon>Actinomycetota</taxon>
        <taxon>Actinomycetes</taxon>
        <taxon>Kitasatosporales</taxon>
        <taxon>Streptomycetaceae</taxon>
        <taxon>Streptomyces</taxon>
    </lineage>
</organism>
<dbReference type="PROSITE" id="PS50943">
    <property type="entry name" value="HTH_CROC1"/>
    <property type="match status" value="1"/>
</dbReference>
<dbReference type="InterPro" id="IPR036271">
    <property type="entry name" value="Tet_transcr_reg_TetR-rel_C_sf"/>
</dbReference>
<dbReference type="Gene3D" id="1.10.260.40">
    <property type="entry name" value="lambda repressor-like DNA-binding domains"/>
    <property type="match status" value="1"/>
</dbReference>
<dbReference type="Pfam" id="PF13977">
    <property type="entry name" value="TetR_C_6"/>
    <property type="match status" value="1"/>
</dbReference>
<sequence length="387" mass="40444">MQHEADPKSAATPGRRPDDETGEVASRVRAVVEAAGCSQREFARRIVMDPSKLSRSLSGTRRFTVAELARIADAGEVDPGWLLGSRAPETQPDSGIPTETGTGTDTDAGGRGPGGTDRQPRGLAGATGPAGPTASGGPATAPAAPPSAGRPLQIVRETVRLIAERGFHAVRVADIATACATSTAAIHYHFPGRAELLEASVRWCMDEDTASRAARIREAGAEDAAAELRELIALQTPRSEQQRRQWRVWLDLWAEAARSTAIGRLHVDYYRQWRTTVAEVIRRGIAQGVFRPVDPEFAALRLTALIDGLATQVLASTPDDPDGTGPDAMHEALLAYVSAELAPPTAGTTAPVTAEATTTTPVTAEAATTTPAAAASPAPAPAPAPTD</sequence>
<evidence type="ECO:0000256" key="1">
    <source>
        <dbReference type="ARBA" id="ARBA00022491"/>
    </source>
</evidence>
<dbReference type="RefSeq" id="WP_141275237.1">
    <property type="nucleotide sequence ID" value="NZ_BJMM01000004.1"/>
</dbReference>
<comment type="caution">
    <text evidence="9">The sequence shown here is derived from an EMBL/GenBank/DDBJ whole genome shotgun (WGS) entry which is preliminary data.</text>
</comment>
<dbReference type="Proteomes" id="UP000319210">
    <property type="component" value="Unassembled WGS sequence"/>
</dbReference>
<dbReference type="PANTHER" id="PTHR30055">
    <property type="entry name" value="HTH-TYPE TRANSCRIPTIONAL REGULATOR RUTR"/>
    <property type="match status" value="1"/>
</dbReference>
<dbReference type="EMBL" id="BJMM01000004">
    <property type="protein sequence ID" value="GEB48619.1"/>
    <property type="molecule type" value="Genomic_DNA"/>
</dbReference>
<dbReference type="Gene3D" id="1.10.357.10">
    <property type="entry name" value="Tetracycline Repressor, domain 2"/>
    <property type="match status" value="1"/>
</dbReference>
<dbReference type="PANTHER" id="PTHR30055:SF238">
    <property type="entry name" value="MYCOFACTOCIN BIOSYNTHESIS TRANSCRIPTIONAL REGULATOR MFTR-RELATED"/>
    <property type="match status" value="1"/>
</dbReference>
<dbReference type="SUPFAM" id="SSF46689">
    <property type="entry name" value="Homeodomain-like"/>
    <property type="match status" value="1"/>
</dbReference>
<feature type="compositionally biased region" description="Pro residues" evidence="6">
    <location>
        <begin position="378"/>
        <end position="387"/>
    </location>
</feature>
<feature type="region of interest" description="Disordered" evidence="6">
    <location>
        <begin position="78"/>
        <end position="151"/>
    </location>
</feature>
<dbReference type="SUPFAM" id="SSF47413">
    <property type="entry name" value="lambda repressor-like DNA-binding domains"/>
    <property type="match status" value="1"/>
</dbReference>
<dbReference type="PROSITE" id="PS50977">
    <property type="entry name" value="HTH_TETR_2"/>
    <property type="match status" value="1"/>
</dbReference>
<keyword evidence="3 5" id="KW-0238">DNA-binding</keyword>
<keyword evidence="4" id="KW-0804">Transcription</keyword>
<protein>
    <submittedName>
        <fullName evidence="9">TetR family transcriptional regulator</fullName>
    </submittedName>
</protein>
<feature type="domain" description="HTH tetR-type" evidence="8">
    <location>
        <begin position="148"/>
        <end position="208"/>
    </location>
</feature>
<evidence type="ECO:0000256" key="3">
    <source>
        <dbReference type="ARBA" id="ARBA00023125"/>
    </source>
</evidence>
<evidence type="ECO:0000256" key="6">
    <source>
        <dbReference type="SAM" id="MobiDB-lite"/>
    </source>
</evidence>
<evidence type="ECO:0000259" key="7">
    <source>
        <dbReference type="PROSITE" id="PS50943"/>
    </source>
</evidence>
<dbReference type="InterPro" id="IPR001387">
    <property type="entry name" value="Cro/C1-type_HTH"/>
</dbReference>
<keyword evidence="10" id="KW-1185">Reference proteome</keyword>
<feature type="domain" description="HTH cro/C1-type" evidence="7">
    <location>
        <begin position="28"/>
        <end position="82"/>
    </location>
</feature>
<evidence type="ECO:0000259" key="8">
    <source>
        <dbReference type="PROSITE" id="PS50977"/>
    </source>
</evidence>
<keyword evidence="2" id="KW-0805">Transcription regulation</keyword>
<accession>A0A4Y3QUI2</accession>
<dbReference type="OrthoDB" id="5119743at2"/>
<evidence type="ECO:0000256" key="4">
    <source>
        <dbReference type="ARBA" id="ARBA00023163"/>
    </source>
</evidence>
<dbReference type="SUPFAM" id="SSF48498">
    <property type="entry name" value="Tetracyclin repressor-like, C-terminal domain"/>
    <property type="match status" value="1"/>
</dbReference>
<proteinExistence type="predicted"/>
<dbReference type="GO" id="GO:0000976">
    <property type="term" value="F:transcription cis-regulatory region binding"/>
    <property type="evidence" value="ECO:0007669"/>
    <property type="project" value="TreeGrafter"/>
</dbReference>
<name>A0A4Y3QUI2_STRCI</name>
<gene>
    <name evidence="9" type="ORF">SCA03_11700</name>
</gene>
<dbReference type="AlphaFoldDB" id="A0A4Y3QUI2"/>
<feature type="compositionally biased region" description="Low complexity" evidence="6">
    <location>
        <begin position="121"/>
        <end position="151"/>
    </location>
</feature>
<keyword evidence="1" id="KW-0678">Repressor</keyword>
<dbReference type="InterPro" id="IPR001647">
    <property type="entry name" value="HTH_TetR"/>
</dbReference>
<dbReference type="GO" id="GO:0003700">
    <property type="term" value="F:DNA-binding transcription factor activity"/>
    <property type="evidence" value="ECO:0007669"/>
    <property type="project" value="TreeGrafter"/>
</dbReference>
<dbReference type="InterPro" id="IPR010982">
    <property type="entry name" value="Lambda_DNA-bd_dom_sf"/>
</dbReference>
<evidence type="ECO:0000313" key="9">
    <source>
        <dbReference type="EMBL" id="GEB48619.1"/>
    </source>
</evidence>
<dbReference type="CDD" id="cd00093">
    <property type="entry name" value="HTH_XRE"/>
    <property type="match status" value="1"/>
</dbReference>
<feature type="DNA-binding region" description="H-T-H motif" evidence="5">
    <location>
        <begin position="171"/>
        <end position="190"/>
    </location>
</feature>
<feature type="region of interest" description="Disordered" evidence="6">
    <location>
        <begin position="1"/>
        <end position="25"/>
    </location>
</feature>
<evidence type="ECO:0000313" key="10">
    <source>
        <dbReference type="Proteomes" id="UP000319210"/>
    </source>
</evidence>
<dbReference type="InterPro" id="IPR009057">
    <property type="entry name" value="Homeodomain-like_sf"/>
</dbReference>
<dbReference type="InterPro" id="IPR039538">
    <property type="entry name" value="BetI_C"/>
</dbReference>
<reference evidence="9 10" key="1">
    <citation type="submission" date="2019-06" db="EMBL/GenBank/DDBJ databases">
        <title>Whole genome shotgun sequence of Streptomyces cacaoi subsp. cacaoi NBRC 12748.</title>
        <authorList>
            <person name="Hosoyama A."/>
            <person name="Uohara A."/>
            <person name="Ohji S."/>
            <person name="Ichikawa N."/>
        </authorList>
    </citation>
    <scope>NUCLEOTIDE SEQUENCE [LARGE SCALE GENOMIC DNA]</scope>
    <source>
        <strain evidence="9 10">NBRC 12748</strain>
    </source>
</reference>
<dbReference type="SMART" id="SM00530">
    <property type="entry name" value="HTH_XRE"/>
    <property type="match status" value="1"/>
</dbReference>
<evidence type="ECO:0000256" key="5">
    <source>
        <dbReference type="PROSITE-ProRule" id="PRU00335"/>
    </source>
</evidence>
<dbReference type="Pfam" id="PF00440">
    <property type="entry name" value="TetR_N"/>
    <property type="match status" value="1"/>
</dbReference>
<feature type="compositionally biased region" description="Low complexity" evidence="6">
    <location>
        <begin position="344"/>
        <end position="377"/>
    </location>
</feature>
<dbReference type="Pfam" id="PF13560">
    <property type="entry name" value="HTH_31"/>
    <property type="match status" value="1"/>
</dbReference>
<dbReference type="InterPro" id="IPR050109">
    <property type="entry name" value="HTH-type_TetR-like_transc_reg"/>
</dbReference>
<feature type="compositionally biased region" description="Low complexity" evidence="6">
    <location>
        <begin position="95"/>
        <end position="107"/>
    </location>
</feature>
<feature type="region of interest" description="Disordered" evidence="6">
    <location>
        <begin position="344"/>
        <end position="387"/>
    </location>
</feature>
<dbReference type="PRINTS" id="PR00455">
    <property type="entry name" value="HTHTETR"/>
</dbReference>
<evidence type="ECO:0000256" key="2">
    <source>
        <dbReference type="ARBA" id="ARBA00023015"/>
    </source>
</evidence>